<reference evidence="2 3" key="1">
    <citation type="submission" date="2020-07" db="EMBL/GenBank/DDBJ databases">
        <title>Endozoicomonas sp. nov., isolated from sediment.</title>
        <authorList>
            <person name="Gu T."/>
        </authorList>
    </citation>
    <scope>NUCLEOTIDE SEQUENCE [LARGE SCALE GENOMIC DNA]</scope>
    <source>
        <strain evidence="2 3">SM1973</strain>
    </source>
</reference>
<accession>A0A853IE32</accession>
<dbReference type="EMBL" id="JACCKB010000029">
    <property type="protein sequence ID" value="NYZ67767.1"/>
    <property type="molecule type" value="Genomic_DNA"/>
</dbReference>
<feature type="domain" description="N-acetyltransferase" evidence="1">
    <location>
        <begin position="3"/>
        <end position="148"/>
    </location>
</feature>
<dbReference type="RefSeq" id="WP_180569786.1">
    <property type="nucleotide sequence ID" value="NZ_JACCKB010000029.1"/>
</dbReference>
<dbReference type="CDD" id="cd04301">
    <property type="entry name" value="NAT_SF"/>
    <property type="match status" value="1"/>
</dbReference>
<dbReference type="InterPro" id="IPR016181">
    <property type="entry name" value="Acyl_CoA_acyltransferase"/>
</dbReference>
<name>A0A853IE32_9GAMM</name>
<dbReference type="SUPFAM" id="SSF55729">
    <property type="entry name" value="Acyl-CoA N-acyltransferases (Nat)"/>
    <property type="match status" value="1"/>
</dbReference>
<dbReference type="Proteomes" id="UP000569732">
    <property type="component" value="Unassembled WGS sequence"/>
</dbReference>
<sequence length="151" mass="17521">MNYQFLSLDEDDLVECAQLYVNTFKDEPWNEDWDLEDAFNRLHNFLTPPYSIGLKVVNESEIQGFLIGEIEQWRGSQSFYLREICISKKMQGLGLGKKLMHTLNNELIAKNVSRVYLVTQRDTTPESFYRALGFKTNDKLIVMGKSVNINS</sequence>
<dbReference type="InterPro" id="IPR000182">
    <property type="entry name" value="GNAT_dom"/>
</dbReference>
<evidence type="ECO:0000313" key="3">
    <source>
        <dbReference type="Proteomes" id="UP000569732"/>
    </source>
</evidence>
<evidence type="ECO:0000259" key="1">
    <source>
        <dbReference type="PROSITE" id="PS51186"/>
    </source>
</evidence>
<dbReference type="GO" id="GO:0016747">
    <property type="term" value="F:acyltransferase activity, transferring groups other than amino-acyl groups"/>
    <property type="evidence" value="ECO:0007669"/>
    <property type="project" value="InterPro"/>
</dbReference>
<evidence type="ECO:0000313" key="2">
    <source>
        <dbReference type="EMBL" id="NYZ67767.1"/>
    </source>
</evidence>
<dbReference type="Pfam" id="PF00583">
    <property type="entry name" value="Acetyltransf_1"/>
    <property type="match status" value="1"/>
</dbReference>
<organism evidence="2 3">
    <name type="scientific">Spartinivicinus marinus</name>
    <dbReference type="NCBI Taxonomy" id="2994442"/>
    <lineage>
        <taxon>Bacteria</taxon>
        <taxon>Pseudomonadati</taxon>
        <taxon>Pseudomonadota</taxon>
        <taxon>Gammaproteobacteria</taxon>
        <taxon>Oceanospirillales</taxon>
        <taxon>Zooshikellaceae</taxon>
        <taxon>Spartinivicinus</taxon>
    </lineage>
</organism>
<comment type="caution">
    <text evidence="2">The sequence shown here is derived from an EMBL/GenBank/DDBJ whole genome shotgun (WGS) entry which is preliminary data.</text>
</comment>
<keyword evidence="3" id="KW-1185">Reference proteome</keyword>
<dbReference type="Gene3D" id="3.40.630.30">
    <property type="match status" value="1"/>
</dbReference>
<dbReference type="PROSITE" id="PS51186">
    <property type="entry name" value="GNAT"/>
    <property type="match status" value="1"/>
</dbReference>
<proteinExistence type="predicted"/>
<gene>
    <name evidence="2" type="ORF">H0A36_17275</name>
</gene>
<dbReference type="AlphaFoldDB" id="A0A853IE32"/>
<protein>
    <submittedName>
        <fullName evidence="2">GNAT family N-acetyltransferase</fullName>
    </submittedName>
</protein>